<feature type="transmembrane region" description="Helical" evidence="2">
    <location>
        <begin position="86"/>
        <end position="106"/>
    </location>
</feature>
<comment type="caution">
    <text evidence="3">The sequence shown here is derived from an EMBL/GenBank/DDBJ whole genome shotgun (WGS) entry which is preliminary data.</text>
</comment>
<dbReference type="RefSeq" id="WP_276091867.1">
    <property type="nucleotide sequence ID" value="NZ_JARJBC010000001.1"/>
</dbReference>
<accession>A0ABT5ZEA4</accession>
<evidence type="ECO:0008006" key="5">
    <source>
        <dbReference type="Google" id="ProtNLM"/>
    </source>
</evidence>
<gene>
    <name evidence="3" type="ORF">P3G67_01930</name>
</gene>
<sequence length="151" mass="16353">MSTESGGTVPTVDEQPTDPGMRPVESLTGIAHPAHAFDRILAWVPRALASKVHVIFLVALGIYLVVLPLAHILTPSATAELIGGNYTNVTSDVGACVAAGGTLHLVRTNRRRSRMEEERLRLARETHRLLHHVHADQARGLGHDVPELDRG</sequence>
<organism evidence="3 4">
    <name type="scientific">Streptomyces silvisoli</name>
    <dbReference type="NCBI Taxonomy" id="3034235"/>
    <lineage>
        <taxon>Bacteria</taxon>
        <taxon>Bacillati</taxon>
        <taxon>Actinomycetota</taxon>
        <taxon>Actinomycetes</taxon>
        <taxon>Kitasatosporales</taxon>
        <taxon>Streptomycetaceae</taxon>
        <taxon>Streptomyces</taxon>
    </lineage>
</organism>
<name>A0ABT5ZEA4_9ACTN</name>
<evidence type="ECO:0000256" key="2">
    <source>
        <dbReference type="SAM" id="Phobius"/>
    </source>
</evidence>
<feature type="transmembrane region" description="Helical" evidence="2">
    <location>
        <begin position="54"/>
        <end position="74"/>
    </location>
</feature>
<feature type="region of interest" description="Disordered" evidence="1">
    <location>
        <begin position="1"/>
        <end position="22"/>
    </location>
</feature>
<keyword evidence="2" id="KW-1133">Transmembrane helix</keyword>
<dbReference type="Proteomes" id="UP001216579">
    <property type="component" value="Unassembled WGS sequence"/>
</dbReference>
<reference evidence="3 4" key="1">
    <citation type="submission" date="2023-03" db="EMBL/GenBank/DDBJ databases">
        <title>Draft genome sequence of Streptomyces sp. RB6PN23 isolated from peat swamp forest in Thailand.</title>
        <authorList>
            <person name="Klaysubun C."/>
            <person name="Duangmal K."/>
        </authorList>
    </citation>
    <scope>NUCLEOTIDE SEQUENCE [LARGE SCALE GENOMIC DNA]</scope>
    <source>
        <strain evidence="3 4">RB6PN23</strain>
    </source>
</reference>
<evidence type="ECO:0000256" key="1">
    <source>
        <dbReference type="SAM" id="MobiDB-lite"/>
    </source>
</evidence>
<keyword evidence="2" id="KW-0472">Membrane</keyword>
<keyword evidence="4" id="KW-1185">Reference proteome</keyword>
<proteinExistence type="predicted"/>
<evidence type="ECO:0000313" key="4">
    <source>
        <dbReference type="Proteomes" id="UP001216579"/>
    </source>
</evidence>
<keyword evidence="2" id="KW-0812">Transmembrane</keyword>
<evidence type="ECO:0000313" key="3">
    <source>
        <dbReference type="EMBL" id="MDF3288011.1"/>
    </source>
</evidence>
<protein>
    <recommendedName>
        <fullName evidence="5">DUF1003 domain-containing protein</fullName>
    </recommendedName>
</protein>
<dbReference type="EMBL" id="JARJBC010000001">
    <property type="protein sequence ID" value="MDF3288011.1"/>
    <property type="molecule type" value="Genomic_DNA"/>
</dbReference>